<keyword evidence="1" id="KW-0472">Membrane</keyword>
<organism evidence="3 4">
    <name type="scientific">Sphaerobolus stellatus (strain SS14)</name>
    <dbReference type="NCBI Taxonomy" id="990650"/>
    <lineage>
        <taxon>Eukaryota</taxon>
        <taxon>Fungi</taxon>
        <taxon>Dikarya</taxon>
        <taxon>Basidiomycota</taxon>
        <taxon>Agaricomycotina</taxon>
        <taxon>Agaricomycetes</taxon>
        <taxon>Phallomycetidae</taxon>
        <taxon>Geastrales</taxon>
        <taxon>Sphaerobolaceae</taxon>
        <taxon>Sphaerobolus</taxon>
    </lineage>
</organism>
<feature type="transmembrane region" description="Helical" evidence="1">
    <location>
        <begin position="46"/>
        <end position="74"/>
    </location>
</feature>
<evidence type="ECO:0000256" key="1">
    <source>
        <dbReference type="SAM" id="Phobius"/>
    </source>
</evidence>
<evidence type="ECO:0000256" key="2">
    <source>
        <dbReference type="SAM" id="SignalP"/>
    </source>
</evidence>
<gene>
    <name evidence="3" type="ORF">M422DRAFT_49187</name>
</gene>
<sequence>MTITWLLFIGNQGLALVALRYGACNTDPAISNTIGSKYFASAFGELIGFLIKGLLTSIGTILFESSVLVVTILYTWNLRGKLSNRRRSKSLAELLLRQGVIRFGIIFIWNFAETILSRVLLDGIDGPLENAISCILVCRFLLELRKYAADASSVLVSTSSLNRHRPTSAFYLAMRRLDRRVRIEFGDQESVSATTTFWCCKGEHELGETRATGPTILVDGYPAVSPGDDSLGGVEIYPYDREFETEVNSDNTLTIHNTNFSLYGPYTPTTPATPTGSTDGLLFNYM</sequence>
<keyword evidence="4" id="KW-1185">Reference proteome</keyword>
<dbReference type="Proteomes" id="UP000054279">
    <property type="component" value="Unassembled WGS sequence"/>
</dbReference>
<feature type="transmembrane region" description="Helical" evidence="1">
    <location>
        <begin position="94"/>
        <end position="112"/>
    </location>
</feature>
<name>A0A0C9UZC4_SPHS4</name>
<evidence type="ECO:0000313" key="3">
    <source>
        <dbReference type="EMBL" id="KIJ40229.1"/>
    </source>
</evidence>
<feature type="chain" id="PRO_5013288899" evidence="2">
    <location>
        <begin position="16"/>
        <end position="286"/>
    </location>
</feature>
<evidence type="ECO:0000313" key="4">
    <source>
        <dbReference type="Proteomes" id="UP000054279"/>
    </source>
</evidence>
<keyword evidence="2" id="KW-0732">Signal</keyword>
<feature type="signal peptide" evidence="2">
    <location>
        <begin position="1"/>
        <end position="15"/>
    </location>
</feature>
<keyword evidence="1" id="KW-1133">Transmembrane helix</keyword>
<accession>A0A0C9UZC4</accession>
<dbReference type="EMBL" id="KN837145">
    <property type="protein sequence ID" value="KIJ40229.1"/>
    <property type="molecule type" value="Genomic_DNA"/>
</dbReference>
<protein>
    <submittedName>
        <fullName evidence="3">Uncharacterized protein</fullName>
    </submittedName>
</protein>
<dbReference type="AlphaFoldDB" id="A0A0C9UZC4"/>
<dbReference type="HOGENOM" id="CLU_973768_0_0_1"/>
<proteinExistence type="predicted"/>
<reference evidence="3 4" key="1">
    <citation type="submission" date="2014-06" db="EMBL/GenBank/DDBJ databases">
        <title>Evolutionary Origins and Diversification of the Mycorrhizal Mutualists.</title>
        <authorList>
            <consortium name="DOE Joint Genome Institute"/>
            <consortium name="Mycorrhizal Genomics Consortium"/>
            <person name="Kohler A."/>
            <person name="Kuo A."/>
            <person name="Nagy L.G."/>
            <person name="Floudas D."/>
            <person name="Copeland A."/>
            <person name="Barry K.W."/>
            <person name="Cichocki N."/>
            <person name="Veneault-Fourrey C."/>
            <person name="LaButti K."/>
            <person name="Lindquist E.A."/>
            <person name="Lipzen A."/>
            <person name="Lundell T."/>
            <person name="Morin E."/>
            <person name="Murat C."/>
            <person name="Riley R."/>
            <person name="Ohm R."/>
            <person name="Sun H."/>
            <person name="Tunlid A."/>
            <person name="Henrissat B."/>
            <person name="Grigoriev I.V."/>
            <person name="Hibbett D.S."/>
            <person name="Martin F."/>
        </authorList>
    </citation>
    <scope>NUCLEOTIDE SEQUENCE [LARGE SCALE GENOMIC DNA]</scope>
    <source>
        <strain evidence="3 4">SS14</strain>
    </source>
</reference>
<keyword evidence="1" id="KW-0812">Transmembrane</keyword>